<reference evidence="1" key="1">
    <citation type="journal article" date="1999" name="FEMS Microbiol. Lett.">
        <title>Sequence analysis of a cryptic plasmid from Flavobacterium sp. KP1, a psychrophilic bacterium.</title>
        <authorList>
            <person name="Ashiuchi M."/>
            <person name="Zakaria M.M."/>
            <person name="Sakaguchi Y."/>
            <person name="Yagi T."/>
        </authorList>
    </citation>
    <scope>NUCLEOTIDE SEQUENCE</scope>
    <source>
        <strain evidence="1">KP1</strain>
        <plasmid evidence="1">pFL1</plasmid>
    </source>
</reference>
<proteinExistence type="predicted"/>
<organism evidence="1">
    <name type="scientific">Flavobacterium sp. KP1</name>
    <dbReference type="NCBI Taxonomy" id="932218"/>
    <lineage>
        <taxon>Bacteria</taxon>
        <taxon>Pseudomonadati</taxon>
        <taxon>Bacteroidota</taxon>
        <taxon>Flavobacteriia</taxon>
        <taxon>Flavobacteriales</taxon>
        <taxon>Flavobacteriaceae</taxon>
        <taxon>Flavobacterium</taxon>
    </lineage>
</organism>
<evidence type="ECO:0000313" key="1">
    <source>
        <dbReference type="EMBL" id="BAA78023.1"/>
    </source>
</evidence>
<geneLocation type="plasmid" evidence="1">
    <name>pFL1</name>
</geneLocation>
<dbReference type="AlphaFoldDB" id="Q9WX43"/>
<dbReference type="EMBL" id="AB007196">
    <property type="protein sequence ID" value="BAA78023.1"/>
    <property type="molecule type" value="Genomic_DNA"/>
</dbReference>
<keyword evidence="1" id="KW-0614">Plasmid</keyword>
<accession>Q9WX43</accession>
<protein>
    <recommendedName>
        <fullName evidence="2">RepA protein</fullName>
    </recommendedName>
</protein>
<sequence length="170" mass="19648">MSYKKESKLSNYDKHKENPFLKEAVEQIQHNIVKKYKSTGGTSQSAILQAVNSDGELVGHTSFIRQIEVDEEQFTKIYLAQFSSFWNLKTQAIRVFGYIMTKLIPRQDTFMFFLDECMEYTGYKGKNSIYIGLTSLVENNIIARGRNDSHYFINPMVAFNGDRVTFAKLI</sequence>
<evidence type="ECO:0008006" key="2">
    <source>
        <dbReference type="Google" id="ProtNLM"/>
    </source>
</evidence>
<name>Q9WX43_9FLAO</name>